<dbReference type="EMBL" id="FQTV01000003">
    <property type="protein sequence ID" value="SHE78205.1"/>
    <property type="molecule type" value="Genomic_DNA"/>
</dbReference>
<protein>
    <submittedName>
        <fullName evidence="1">Uncharacterized protein</fullName>
    </submittedName>
</protein>
<gene>
    <name evidence="1" type="ORF">SAMN05444405_10334</name>
</gene>
<evidence type="ECO:0000313" key="2">
    <source>
        <dbReference type="Proteomes" id="UP000184509"/>
    </source>
</evidence>
<sequence>MNIHKLVIISVLNIRFCLRSFKDRCVIIIPETKKWGDKYDVMSNF</sequence>
<dbReference type="Proteomes" id="UP000184509">
    <property type="component" value="Unassembled WGS sequence"/>
</dbReference>
<name>A0A1M4WAL0_9BACE</name>
<reference evidence="1 2" key="1">
    <citation type="submission" date="2016-11" db="EMBL/GenBank/DDBJ databases">
        <authorList>
            <person name="Jaros S."/>
            <person name="Januszkiewicz K."/>
            <person name="Wedrychowicz H."/>
        </authorList>
    </citation>
    <scope>NUCLEOTIDE SEQUENCE [LARGE SCALE GENOMIC DNA]</scope>
    <source>
        <strain evidence="1 2">DSM 26991</strain>
    </source>
</reference>
<proteinExistence type="predicted"/>
<organism evidence="1 2">
    <name type="scientific">Bacteroides luti</name>
    <dbReference type="NCBI Taxonomy" id="1297750"/>
    <lineage>
        <taxon>Bacteria</taxon>
        <taxon>Pseudomonadati</taxon>
        <taxon>Bacteroidota</taxon>
        <taxon>Bacteroidia</taxon>
        <taxon>Bacteroidales</taxon>
        <taxon>Bacteroidaceae</taxon>
        <taxon>Bacteroides</taxon>
    </lineage>
</organism>
<evidence type="ECO:0000313" key="1">
    <source>
        <dbReference type="EMBL" id="SHE78205.1"/>
    </source>
</evidence>
<keyword evidence="2" id="KW-1185">Reference proteome</keyword>
<accession>A0A1M4WAL0</accession>
<dbReference type="AlphaFoldDB" id="A0A1M4WAL0"/>